<keyword evidence="2" id="KW-1185">Reference proteome</keyword>
<dbReference type="Proteomes" id="UP000593571">
    <property type="component" value="Unassembled WGS sequence"/>
</dbReference>
<dbReference type="AlphaFoldDB" id="A0A7J8E8R6"/>
<name>A0A7J8E8R6_ROUAE</name>
<sequence length="133" mass="15509">MNRSSKQKINKEILTLNDTLDQLDIIDIYRATHQKTAPYTSFSSARETFSRIDPMLKHKTSLKNFKIEIILSIFSKRKALQMEINCKKKAGKTTTMWRLSNMLPKNDYVMGEIKGEIKRYTETSENENTNISK</sequence>
<protein>
    <submittedName>
        <fullName evidence="1">Uncharacterized protein</fullName>
    </submittedName>
</protein>
<evidence type="ECO:0000313" key="1">
    <source>
        <dbReference type="EMBL" id="KAF6431721.1"/>
    </source>
</evidence>
<dbReference type="Gene3D" id="3.60.10.10">
    <property type="entry name" value="Endonuclease/exonuclease/phosphatase"/>
    <property type="match status" value="1"/>
</dbReference>
<proteinExistence type="predicted"/>
<accession>A0A7J8E8R6</accession>
<reference evidence="1 2" key="1">
    <citation type="journal article" date="2020" name="Nature">
        <title>Six reference-quality genomes reveal evolution of bat adaptations.</title>
        <authorList>
            <person name="Jebb D."/>
            <person name="Huang Z."/>
            <person name="Pippel M."/>
            <person name="Hughes G.M."/>
            <person name="Lavrichenko K."/>
            <person name="Devanna P."/>
            <person name="Winkler S."/>
            <person name="Jermiin L.S."/>
            <person name="Skirmuntt E.C."/>
            <person name="Katzourakis A."/>
            <person name="Burkitt-Gray L."/>
            <person name="Ray D.A."/>
            <person name="Sullivan K.A.M."/>
            <person name="Roscito J.G."/>
            <person name="Kirilenko B.M."/>
            <person name="Davalos L.M."/>
            <person name="Corthals A.P."/>
            <person name="Power M.L."/>
            <person name="Jones G."/>
            <person name="Ransome R.D."/>
            <person name="Dechmann D.K.N."/>
            <person name="Locatelli A.G."/>
            <person name="Puechmaille S.J."/>
            <person name="Fedrigo O."/>
            <person name="Jarvis E.D."/>
            <person name="Hiller M."/>
            <person name="Vernes S.C."/>
            <person name="Myers E.W."/>
            <person name="Teeling E.C."/>
        </authorList>
    </citation>
    <scope>NUCLEOTIDE SEQUENCE [LARGE SCALE GENOMIC DNA]</scope>
    <source>
        <strain evidence="1">MRouAeg1</strain>
        <tissue evidence="1">Muscle</tissue>
    </source>
</reference>
<organism evidence="1 2">
    <name type="scientific">Rousettus aegyptiacus</name>
    <name type="common">Egyptian fruit bat</name>
    <name type="synonym">Pteropus aegyptiacus</name>
    <dbReference type="NCBI Taxonomy" id="9407"/>
    <lineage>
        <taxon>Eukaryota</taxon>
        <taxon>Metazoa</taxon>
        <taxon>Chordata</taxon>
        <taxon>Craniata</taxon>
        <taxon>Vertebrata</taxon>
        <taxon>Euteleostomi</taxon>
        <taxon>Mammalia</taxon>
        <taxon>Eutheria</taxon>
        <taxon>Laurasiatheria</taxon>
        <taxon>Chiroptera</taxon>
        <taxon>Yinpterochiroptera</taxon>
        <taxon>Pteropodoidea</taxon>
        <taxon>Pteropodidae</taxon>
        <taxon>Rousettinae</taxon>
        <taxon>Rousettus</taxon>
    </lineage>
</organism>
<dbReference type="EMBL" id="JACASE010000010">
    <property type="protein sequence ID" value="KAF6431721.1"/>
    <property type="molecule type" value="Genomic_DNA"/>
</dbReference>
<comment type="caution">
    <text evidence="1">The sequence shown here is derived from an EMBL/GenBank/DDBJ whole genome shotgun (WGS) entry which is preliminary data.</text>
</comment>
<evidence type="ECO:0000313" key="2">
    <source>
        <dbReference type="Proteomes" id="UP000593571"/>
    </source>
</evidence>
<gene>
    <name evidence="1" type="ORF">HJG63_008201</name>
</gene>
<dbReference type="InterPro" id="IPR036691">
    <property type="entry name" value="Endo/exonu/phosph_ase_sf"/>
</dbReference>